<dbReference type="InterPro" id="IPR043765">
    <property type="entry name" value="DUF5711"/>
</dbReference>
<keyword evidence="1" id="KW-1133">Transmembrane helix</keyword>
<accession>A0A174ZEP9</accession>
<dbReference type="SUPFAM" id="SSF69304">
    <property type="entry name" value="Tricorn protease N-terminal domain"/>
    <property type="match status" value="1"/>
</dbReference>
<keyword evidence="1" id="KW-0812">Transmembrane</keyword>
<dbReference type="STRING" id="39492.ERS852540_00672"/>
<gene>
    <name evidence="2" type="ORF">ERS852540_00672</name>
</gene>
<dbReference type="InterPro" id="IPR015943">
    <property type="entry name" value="WD40/YVTN_repeat-like_dom_sf"/>
</dbReference>
<reference evidence="2 3" key="1">
    <citation type="submission" date="2015-09" db="EMBL/GenBank/DDBJ databases">
        <authorList>
            <consortium name="Pathogen Informatics"/>
        </authorList>
    </citation>
    <scope>NUCLEOTIDE SEQUENCE [LARGE SCALE GENOMIC DNA]</scope>
    <source>
        <strain evidence="2 3">2789STDY5834928</strain>
    </source>
</reference>
<sequence>MKVPEKNPLETDKNNDINDVSLYRKKKKKAKRIRNLIILLVVILALIPVWIYRDTIFEPLRGIASRIQTTTTETAGYPISLTGRSDYSFCAMNDSFALLSDTYLYSYNENGGQNFALQHGYVHPMIVSNSKRVVIYDKGGHDFSLFNKTSEIFKQNIPDEVIVSVFLGSSEHTAVVTSGGRYSNVIYVYDGGGKWLYTQRFIDDNVMQVAFSDDNRFIYVTRVTSDNGDIVTKLSKYDITGDGTELWTQAISDCVSLALSVNGGTLTVTGDSEIRTYNTDSGELIGNYSYQGTIENFDALSSKKAFVLDNYTDGGKKLVLLDEKCEVTAQAEVSSDVKRIRVIDNSVIVMTESDITQYDYSLASVKKTLLKDSYSDFIKVGGSILLMGYDSLDCIQL</sequence>
<dbReference type="AlphaFoldDB" id="A0A174ZEP9"/>
<evidence type="ECO:0008006" key="4">
    <source>
        <dbReference type="Google" id="ProtNLM"/>
    </source>
</evidence>
<dbReference type="EMBL" id="CZBY01000004">
    <property type="protein sequence ID" value="CUQ83369.1"/>
    <property type="molecule type" value="Genomic_DNA"/>
</dbReference>
<proteinExistence type="predicted"/>
<feature type="transmembrane region" description="Helical" evidence="1">
    <location>
        <begin position="33"/>
        <end position="52"/>
    </location>
</feature>
<dbReference type="Proteomes" id="UP000095662">
    <property type="component" value="Unassembled WGS sequence"/>
</dbReference>
<evidence type="ECO:0000313" key="3">
    <source>
        <dbReference type="Proteomes" id="UP000095662"/>
    </source>
</evidence>
<dbReference type="OrthoDB" id="1816386at2"/>
<protein>
    <recommendedName>
        <fullName evidence="4">WD40 repeat domain-containing protein</fullName>
    </recommendedName>
</protein>
<dbReference type="Gene3D" id="2.130.10.10">
    <property type="entry name" value="YVTN repeat-like/Quinoprotein amine dehydrogenase"/>
    <property type="match status" value="1"/>
</dbReference>
<keyword evidence="1" id="KW-0472">Membrane</keyword>
<evidence type="ECO:0000313" key="2">
    <source>
        <dbReference type="EMBL" id="CUQ83369.1"/>
    </source>
</evidence>
<organism evidence="2 3">
    <name type="scientific">[Eubacterium] siraeum</name>
    <dbReference type="NCBI Taxonomy" id="39492"/>
    <lineage>
        <taxon>Bacteria</taxon>
        <taxon>Bacillati</taxon>
        <taxon>Bacillota</taxon>
        <taxon>Clostridia</taxon>
        <taxon>Eubacteriales</taxon>
        <taxon>Oscillospiraceae</taxon>
        <taxon>Oscillospiraceae incertae sedis</taxon>
    </lineage>
</organism>
<name>A0A174ZEP9_9FIRM</name>
<dbReference type="Pfam" id="PF18975">
    <property type="entry name" value="DUF5711"/>
    <property type="match status" value="1"/>
</dbReference>
<evidence type="ECO:0000256" key="1">
    <source>
        <dbReference type="SAM" id="Phobius"/>
    </source>
</evidence>